<proteinExistence type="predicted"/>
<evidence type="ECO:0000313" key="1">
    <source>
        <dbReference type="EMBL" id="MBB5494764.1"/>
    </source>
</evidence>
<name>A0A840WF77_9ACTN</name>
<keyword evidence="2" id="KW-1185">Reference proteome</keyword>
<organism evidence="1 2">
    <name type="scientific">Nocardiopsis metallicus</name>
    <dbReference type="NCBI Taxonomy" id="179819"/>
    <lineage>
        <taxon>Bacteria</taxon>
        <taxon>Bacillati</taxon>
        <taxon>Actinomycetota</taxon>
        <taxon>Actinomycetes</taxon>
        <taxon>Streptosporangiales</taxon>
        <taxon>Nocardiopsidaceae</taxon>
        <taxon>Nocardiopsis</taxon>
    </lineage>
</organism>
<dbReference type="SUPFAM" id="SSF56219">
    <property type="entry name" value="DNase I-like"/>
    <property type="match status" value="1"/>
</dbReference>
<dbReference type="RefSeq" id="WP_184368716.1">
    <property type="nucleotide sequence ID" value="NZ_BAAAKM010000063.1"/>
</dbReference>
<dbReference type="InterPro" id="IPR036691">
    <property type="entry name" value="Endo/exonu/phosph_ase_sf"/>
</dbReference>
<evidence type="ECO:0008006" key="3">
    <source>
        <dbReference type="Google" id="ProtNLM"/>
    </source>
</evidence>
<reference evidence="1 2" key="1">
    <citation type="submission" date="2020-08" db="EMBL/GenBank/DDBJ databases">
        <title>Sequencing the genomes of 1000 actinobacteria strains.</title>
        <authorList>
            <person name="Klenk H.-P."/>
        </authorList>
    </citation>
    <scope>NUCLEOTIDE SEQUENCE [LARGE SCALE GENOMIC DNA]</scope>
    <source>
        <strain evidence="1 2">DSM 44598</strain>
    </source>
</reference>
<evidence type="ECO:0000313" key="2">
    <source>
        <dbReference type="Proteomes" id="UP000579647"/>
    </source>
</evidence>
<protein>
    <recommendedName>
        <fullName evidence="3">Endonuclease/exonuclease/phosphatase domain-containing protein</fullName>
    </recommendedName>
</protein>
<sequence length="298" mass="32578">MDTIFRCMSANVWRSGVLTPEGTRQNRIPALCEAIAAQSPHLLGVQEANEWAKHDHRLLDEVSERVGLSAVRDSFAPDRSTGLLYDPQVMELVEWEPVFEANAGFGGTALFDVGGPFFLSVIVVHLSHQSAPRALHQASLVNDRARRVADRRQPPGAVRAEASLVFGDVNQPDLFHPGAPPEPAPESLPAANLAYRFKGRAGAETVNRDVAELFERCRWHNVAHLLAEQTDDPGGQARLLAPTGHNGGFAVDRVLVTQSVAPAVSNLRHVDIPSDHRALVWELAPELIDPALTTRRHI</sequence>
<dbReference type="Gene3D" id="3.60.10.10">
    <property type="entry name" value="Endonuclease/exonuclease/phosphatase"/>
    <property type="match status" value="1"/>
</dbReference>
<gene>
    <name evidence="1" type="ORF">HNR07_005901</name>
</gene>
<comment type="caution">
    <text evidence="1">The sequence shown here is derived from an EMBL/GenBank/DDBJ whole genome shotgun (WGS) entry which is preliminary data.</text>
</comment>
<dbReference type="AlphaFoldDB" id="A0A840WF77"/>
<dbReference type="Proteomes" id="UP000579647">
    <property type="component" value="Unassembled WGS sequence"/>
</dbReference>
<dbReference type="EMBL" id="JACHDO010000001">
    <property type="protein sequence ID" value="MBB5494764.1"/>
    <property type="molecule type" value="Genomic_DNA"/>
</dbReference>
<accession>A0A840WF77</accession>